<dbReference type="InterPro" id="IPR036390">
    <property type="entry name" value="WH_DNA-bd_sf"/>
</dbReference>
<proteinExistence type="predicted"/>
<dbReference type="Gene3D" id="3.40.50.150">
    <property type="entry name" value="Vaccinia Virus protein VP39"/>
    <property type="match status" value="1"/>
</dbReference>
<evidence type="ECO:0000313" key="7">
    <source>
        <dbReference type="Proteomes" id="UP001150879"/>
    </source>
</evidence>
<keyword evidence="3" id="KW-0949">S-adenosyl-L-methionine</keyword>
<sequence length="420" mass="46492">MSSINLMDLTSQIEAIAASATDFQVNEADRKRLLQACDQLRIKLESPFEFTLRTIFAGYAAIALRLGIDMNLFNAVAQHTKSSSGGTVTISQLAETCKADSLLVSRIMRFISALGIFNEIEQDVYAPTPLAAAYISSSPLSAAVIHVTHFLMVLSQLPAYFHEKGWQNPNNVFDGPFQYATGTKSHYFDFLAGESYYQQAFNTVMTISHRRQGQNWFDFFPVEEKLGGVAHESDVLLVDVGGSQGGDIIAFQKQFPDIRGRLVLQDLPVVIEAIQEMEFPAGIEAHGYNFFEAQPVTGARAYYLRTVLHDWPDAQARQILARIREAMAPDSLLLINETLLLINETLLPESKIGLSSAQADLTMMVSFASLERTQAQFERLLNDSGFDLVKVWMPQGFTASSAELASQATLLEARLKGSLE</sequence>
<dbReference type="PANTHER" id="PTHR43712">
    <property type="entry name" value="PUTATIVE (AFU_ORTHOLOGUE AFUA_4G14580)-RELATED"/>
    <property type="match status" value="1"/>
</dbReference>
<evidence type="ECO:0000256" key="2">
    <source>
        <dbReference type="ARBA" id="ARBA00022679"/>
    </source>
</evidence>
<evidence type="ECO:0000256" key="3">
    <source>
        <dbReference type="ARBA" id="ARBA00022691"/>
    </source>
</evidence>
<dbReference type="AlphaFoldDB" id="A0A9W9J110"/>
<dbReference type="Pfam" id="PF08100">
    <property type="entry name" value="Dimerisation"/>
    <property type="match status" value="1"/>
</dbReference>
<dbReference type="Proteomes" id="UP001150879">
    <property type="component" value="Unassembled WGS sequence"/>
</dbReference>
<dbReference type="GO" id="GO:0008171">
    <property type="term" value="F:O-methyltransferase activity"/>
    <property type="evidence" value="ECO:0007669"/>
    <property type="project" value="InterPro"/>
</dbReference>
<dbReference type="Pfam" id="PF00891">
    <property type="entry name" value="Methyltransf_2"/>
    <property type="match status" value="1"/>
</dbReference>
<dbReference type="Gene3D" id="1.10.10.10">
    <property type="entry name" value="Winged helix-like DNA-binding domain superfamily/Winged helix DNA-binding domain"/>
    <property type="match status" value="1"/>
</dbReference>
<dbReference type="GO" id="GO:0046983">
    <property type="term" value="F:protein dimerization activity"/>
    <property type="evidence" value="ECO:0007669"/>
    <property type="project" value="InterPro"/>
</dbReference>
<dbReference type="GO" id="GO:0044550">
    <property type="term" value="P:secondary metabolite biosynthetic process"/>
    <property type="evidence" value="ECO:0007669"/>
    <property type="project" value="UniProtKB-ARBA"/>
</dbReference>
<organism evidence="6 7">
    <name type="scientific">Penicillium cf. griseofulvum</name>
    <dbReference type="NCBI Taxonomy" id="2972120"/>
    <lineage>
        <taxon>Eukaryota</taxon>
        <taxon>Fungi</taxon>
        <taxon>Dikarya</taxon>
        <taxon>Ascomycota</taxon>
        <taxon>Pezizomycotina</taxon>
        <taxon>Eurotiomycetes</taxon>
        <taxon>Eurotiomycetidae</taxon>
        <taxon>Eurotiales</taxon>
        <taxon>Aspergillaceae</taxon>
        <taxon>Penicillium</taxon>
    </lineage>
</organism>
<evidence type="ECO:0000256" key="1">
    <source>
        <dbReference type="ARBA" id="ARBA00022603"/>
    </source>
</evidence>
<accession>A0A9W9J110</accession>
<feature type="domain" description="O-methyltransferase C-terminal" evidence="4">
    <location>
        <begin position="235"/>
        <end position="386"/>
    </location>
</feature>
<dbReference type="GO" id="GO:0032259">
    <property type="term" value="P:methylation"/>
    <property type="evidence" value="ECO:0007669"/>
    <property type="project" value="UniProtKB-KW"/>
</dbReference>
<dbReference type="InterPro" id="IPR016461">
    <property type="entry name" value="COMT-like"/>
</dbReference>
<keyword evidence="2" id="KW-0808">Transferase</keyword>
<reference evidence="6" key="1">
    <citation type="submission" date="2022-11" db="EMBL/GenBank/DDBJ databases">
        <authorList>
            <person name="Petersen C."/>
        </authorList>
    </citation>
    <scope>NUCLEOTIDE SEQUENCE</scope>
    <source>
        <strain evidence="6">IBT 16849</strain>
    </source>
</reference>
<dbReference type="OrthoDB" id="1535081at2759"/>
<dbReference type="PANTHER" id="PTHR43712:SF11">
    <property type="entry name" value="O-METHYLTRANSFERASE (AFU_ORTHOLOGUE AFUA_2G17820)-RELATED"/>
    <property type="match status" value="1"/>
</dbReference>
<keyword evidence="7" id="KW-1185">Reference proteome</keyword>
<evidence type="ECO:0000259" key="4">
    <source>
        <dbReference type="Pfam" id="PF00891"/>
    </source>
</evidence>
<evidence type="ECO:0000313" key="6">
    <source>
        <dbReference type="EMBL" id="KAJ5185551.1"/>
    </source>
</evidence>
<dbReference type="InterPro" id="IPR012967">
    <property type="entry name" value="COMT_dimerisation"/>
</dbReference>
<gene>
    <name evidence="6" type="ORF">N7472_010391</name>
</gene>
<comment type="caution">
    <text evidence="6">The sequence shown here is derived from an EMBL/GenBank/DDBJ whole genome shotgun (WGS) entry which is preliminary data.</text>
</comment>
<feature type="domain" description="O-methyltransferase dimerisation" evidence="5">
    <location>
        <begin position="58"/>
        <end position="136"/>
    </location>
</feature>
<dbReference type="SUPFAM" id="SSF46785">
    <property type="entry name" value="Winged helix' DNA-binding domain"/>
    <property type="match status" value="1"/>
</dbReference>
<dbReference type="SUPFAM" id="SSF53335">
    <property type="entry name" value="S-adenosyl-L-methionine-dependent methyltransferases"/>
    <property type="match status" value="1"/>
</dbReference>
<dbReference type="InterPro" id="IPR029063">
    <property type="entry name" value="SAM-dependent_MTases_sf"/>
</dbReference>
<dbReference type="InterPro" id="IPR036388">
    <property type="entry name" value="WH-like_DNA-bd_sf"/>
</dbReference>
<dbReference type="EMBL" id="JAPQKP010000006">
    <property type="protein sequence ID" value="KAJ5185551.1"/>
    <property type="molecule type" value="Genomic_DNA"/>
</dbReference>
<dbReference type="InterPro" id="IPR001077">
    <property type="entry name" value="COMT_C"/>
</dbReference>
<evidence type="ECO:0008006" key="8">
    <source>
        <dbReference type="Google" id="ProtNLM"/>
    </source>
</evidence>
<protein>
    <recommendedName>
        <fullName evidence="8">O-methyltransferase domain-containing protein</fullName>
    </recommendedName>
</protein>
<keyword evidence="1" id="KW-0489">Methyltransferase</keyword>
<dbReference type="PROSITE" id="PS51683">
    <property type="entry name" value="SAM_OMT_II"/>
    <property type="match status" value="1"/>
</dbReference>
<name>A0A9W9J110_9EURO</name>
<evidence type="ECO:0000259" key="5">
    <source>
        <dbReference type="Pfam" id="PF08100"/>
    </source>
</evidence>
<reference evidence="6" key="2">
    <citation type="journal article" date="2023" name="IMA Fungus">
        <title>Comparative genomic study of the Penicillium genus elucidates a diverse pangenome and 15 lateral gene transfer events.</title>
        <authorList>
            <person name="Petersen C."/>
            <person name="Sorensen T."/>
            <person name="Nielsen M.R."/>
            <person name="Sondergaard T.E."/>
            <person name="Sorensen J.L."/>
            <person name="Fitzpatrick D.A."/>
            <person name="Frisvad J.C."/>
            <person name="Nielsen K.L."/>
        </authorList>
    </citation>
    <scope>NUCLEOTIDE SEQUENCE</scope>
    <source>
        <strain evidence="6">IBT 16849</strain>
    </source>
</reference>